<comment type="caution">
    <text evidence="7">The sequence shown here is derived from an EMBL/GenBank/DDBJ whole genome shotgun (WGS) entry which is preliminary data.</text>
</comment>
<feature type="transmembrane region" description="Helical" evidence="6">
    <location>
        <begin position="52"/>
        <end position="73"/>
    </location>
</feature>
<organism evidence="7 8">
    <name type="scientific">Blepharisma stoltei</name>
    <dbReference type="NCBI Taxonomy" id="1481888"/>
    <lineage>
        <taxon>Eukaryota</taxon>
        <taxon>Sar</taxon>
        <taxon>Alveolata</taxon>
        <taxon>Ciliophora</taxon>
        <taxon>Postciliodesmatophora</taxon>
        <taxon>Heterotrichea</taxon>
        <taxon>Heterotrichida</taxon>
        <taxon>Blepharismidae</taxon>
        <taxon>Blepharisma</taxon>
    </lineage>
</organism>
<evidence type="ECO:0000256" key="5">
    <source>
        <dbReference type="ARBA" id="ARBA00023136"/>
    </source>
</evidence>
<evidence type="ECO:0000313" key="7">
    <source>
        <dbReference type="EMBL" id="CAG9326222.1"/>
    </source>
</evidence>
<dbReference type="Proteomes" id="UP001162131">
    <property type="component" value="Unassembled WGS sequence"/>
</dbReference>
<gene>
    <name evidence="7" type="ORF">BSTOLATCC_MIC40653</name>
</gene>
<dbReference type="EMBL" id="CAJZBQ010000040">
    <property type="protein sequence ID" value="CAG9326222.1"/>
    <property type="molecule type" value="Genomic_DNA"/>
</dbReference>
<dbReference type="Pfam" id="PF04117">
    <property type="entry name" value="Mpv17_PMP22"/>
    <property type="match status" value="1"/>
</dbReference>
<evidence type="ECO:0000256" key="2">
    <source>
        <dbReference type="ARBA" id="ARBA00006824"/>
    </source>
</evidence>
<keyword evidence="5 6" id="KW-0472">Membrane</keyword>
<comment type="subcellular location">
    <subcellularLocation>
        <location evidence="1">Membrane</location>
        <topology evidence="1">Multi-pass membrane protein</topology>
    </subcellularLocation>
</comment>
<dbReference type="GO" id="GO:0016020">
    <property type="term" value="C:membrane"/>
    <property type="evidence" value="ECO:0007669"/>
    <property type="project" value="UniProtKB-SubCell"/>
</dbReference>
<keyword evidence="3 6" id="KW-0812">Transmembrane</keyword>
<accession>A0AAU9JPL5</accession>
<reference evidence="7" key="1">
    <citation type="submission" date="2021-09" db="EMBL/GenBank/DDBJ databases">
        <authorList>
            <consortium name="AG Swart"/>
            <person name="Singh M."/>
            <person name="Singh A."/>
            <person name="Seah K."/>
            <person name="Emmerich C."/>
        </authorList>
    </citation>
    <scope>NUCLEOTIDE SEQUENCE</scope>
    <source>
        <strain evidence="7">ATCC30299</strain>
    </source>
</reference>
<evidence type="ECO:0000256" key="1">
    <source>
        <dbReference type="ARBA" id="ARBA00004141"/>
    </source>
</evidence>
<protein>
    <submittedName>
        <fullName evidence="7">Uncharacterized protein</fullName>
    </submittedName>
</protein>
<dbReference type="PANTHER" id="PTHR11266">
    <property type="entry name" value="PEROXISOMAL MEMBRANE PROTEIN 2, PXMP2 MPV17"/>
    <property type="match status" value="1"/>
</dbReference>
<dbReference type="InterPro" id="IPR007248">
    <property type="entry name" value="Mpv17_PMP22"/>
</dbReference>
<feature type="transmembrane region" description="Helical" evidence="6">
    <location>
        <begin position="130"/>
        <end position="150"/>
    </location>
</feature>
<evidence type="ECO:0000313" key="8">
    <source>
        <dbReference type="Proteomes" id="UP001162131"/>
    </source>
</evidence>
<comment type="similarity">
    <text evidence="2 6">Belongs to the peroxisomal membrane protein PXMP2/4 family.</text>
</comment>
<evidence type="ECO:0000256" key="6">
    <source>
        <dbReference type="RuleBase" id="RU363053"/>
    </source>
</evidence>
<keyword evidence="8" id="KW-1185">Reference proteome</keyword>
<evidence type="ECO:0000256" key="3">
    <source>
        <dbReference type="ARBA" id="ARBA00022692"/>
    </source>
</evidence>
<evidence type="ECO:0000256" key="4">
    <source>
        <dbReference type="ARBA" id="ARBA00022989"/>
    </source>
</evidence>
<name>A0AAU9JPL5_9CILI</name>
<sequence>MLKKVWIWYANQVDIRPLTMQVFGGCLIAGIGDYISQAYLEGPNQRYNKRRAFTVTSYGGLEIAVEAILWYPFLDRFLGSHQAVITSFWKAMIDQTLYQPIEITAFMRYTWILENRKDSLKEKFERDYELAMLANFFYWVPMSFMLFLVVPLKFRAVATSFTCLVMDTFMSFAAHNNLKEAYTNLVNLFKEKLDDLDIDDWW</sequence>
<proteinExistence type="inferred from homology"/>
<dbReference type="GO" id="GO:0005737">
    <property type="term" value="C:cytoplasm"/>
    <property type="evidence" value="ECO:0007669"/>
    <property type="project" value="TreeGrafter"/>
</dbReference>
<dbReference type="AlphaFoldDB" id="A0AAU9JPL5"/>
<keyword evidence="4 6" id="KW-1133">Transmembrane helix</keyword>